<keyword evidence="2" id="KW-1185">Reference proteome</keyword>
<evidence type="ECO:0008006" key="3">
    <source>
        <dbReference type="Google" id="ProtNLM"/>
    </source>
</evidence>
<name>A0A6A8DAS4_9BACI</name>
<protein>
    <recommendedName>
        <fullName evidence="3">PhoP regulatory network protein YrbL</fullName>
    </recommendedName>
</protein>
<dbReference type="Proteomes" id="UP000799092">
    <property type="component" value="Unassembled WGS sequence"/>
</dbReference>
<comment type="caution">
    <text evidence="1">The sequence shown here is derived from an EMBL/GenBank/DDBJ whole genome shotgun (WGS) entry which is preliminary data.</text>
</comment>
<dbReference type="RefSeq" id="WP_153736355.1">
    <property type="nucleotide sequence ID" value="NZ_WJNG01000006.1"/>
</dbReference>
<gene>
    <name evidence="1" type="ORF">GH741_08410</name>
</gene>
<organism evidence="1 2">
    <name type="scientific">Aquibacillus halophilus</name>
    <dbReference type="NCBI Taxonomy" id="930132"/>
    <lineage>
        <taxon>Bacteria</taxon>
        <taxon>Bacillati</taxon>
        <taxon>Bacillota</taxon>
        <taxon>Bacilli</taxon>
        <taxon>Bacillales</taxon>
        <taxon>Bacillaceae</taxon>
        <taxon>Aquibacillus</taxon>
    </lineage>
</organism>
<evidence type="ECO:0000313" key="2">
    <source>
        <dbReference type="Proteomes" id="UP000799092"/>
    </source>
</evidence>
<reference evidence="1" key="1">
    <citation type="submission" date="2019-11" db="EMBL/GenBank/DDBJ databases">
        <authorList>
            <person name="Li J."/>
        </authorList>
    </citation>
    <scope>NUCLEOTIDE SEQUENCE</scope>
    <source>
        <strain evidence="1">B6B</strain>
    </source>
</reference>
<accession>A0A6A8DAS4</accession>
<dbReference type="OrthoDB" id="2969277at2"/>
<dbReference type="EMBL" id="WJNG01000006">
    <property type="protein sequence ID" value="MRH42708.1"/>
    <property type="molecule type" value="Genomic_DNA"/>
</dbReference>
<sequence>MKVKGYRLLTFDKKITNGIFKVFVDKKSNLVIKVNRRDSSSSSKFYKKIKGTKEFDIYKKTLMSAVNKEFLKPHICSVTEVFRDGGYKSPFVQGKNIQVMLIEFQEGHLMISKEESEKLLTAIDNLYLNLKQYYQAHENLPGDWMLHNLVYDNVSNKIINVDIEGFYTFKGFLPDRINKQYLNNLKYLIKKHTEHEG</sequence>
<evidence type="ECO:0000313" key="1">
    <source>
        <dbReference type="EMBL" id="MRH42708.1"/>
    </source>
</evidence>
<proteinExistence type="predicted"/>
<dbReference type="AlphaFoldDB" id="A0A6A8DAS4"/>